<dbReference type="GO" id="GO:0000139">
    <property type="term" value="C:Golgi membrane"/>
    <property type="evidence" value="ECO:0007669"/>
    <property type="project" value="UniProtKB-SubCell"/>
</dbReference>
<comment type="caution">
    <text evidence="11">The sequence shown here is derived from an EMBL/GenBank/DDBJ whole genome shotgun (WGS) entry which is preliminary data.</text>
</comment>
<evidence type="ECO:0008006" key="13">
    <source>
        <dbReference type="Google" id="ProtNLM"/>
    </source>
</evidence>
<keyword evidence="12" id="KW-1185">Reference proteome</keyword>
<evidence type="ECO:0000256" key="5">
    <source>
        <dbReference type="ARBA" id="ARBA00022692"/>
    </source>
</evidence>
<evidence type="ECO:0000256" key="4">
    <source>
        <dbReference type="ARBA" id="ARBA00022679"/>
    </source>
</evidence>
<evidence type="ECO:0000256" key="2">
    <source>
        <dbReference type="ARBA" id="ARBA00004922"/>
    </source>
</evidence>
<dbReference type="VEuPathDB" id="FungiDB:CXQ85_004011"/>
<evidence type="ECO:0000256" key="7">
    <source>
        <dbReference type="ARBA" id="ARBA00022989"/>
    </source>
</evidence>
<keyword evidence="9 10" id="KW-0472">Membrane</keyword>
<dbReference type="EMBL" id="PKFO01000011">
    <property type="protein sequence ID" value="PVH23718.1"/>
    <property type="molecule type" value="Genomic_DNA"/>
</dbReference>
<keyword evidence="7 10" id="KW-1133">Transmembrane helix</keyword>
<keyword evidence="4" id="KW-0808">Transferase</keyword>
<evidence type="ECO:0000256" key="1">
    <source>
        <dbReference type="ARBA" id="ARBA00004323"/>
    </source>
</evidence>
<name>A0A2V1B0N7_9ASCO</name>
<comment type="pathway">
    <text evidence="2">Protein modification; protein glycosylation.</text>
</comment>
<organism evidence="11 12">
    <name type="scientific">Candidozyma haemuli</name>
    <dbReference type="NCBI Taxonomy" id="45357"/>
    <lineage>
        <taxon>Eukaryota</taxon>
        <taxon>Fungi</taxon>
        <taxon>Dikarya</taxon>
        <taxon>Ascomycota</taxon>
        <taxon>Saccharomycotina</taxon>
        <taxon>Pichiomycetes</taxon>
        <taxon>Metschnikowiaceae</taxon>
        <taxon>Candidozyma</taxon>
    </lineage>
</organism>
<reference evidence="11 12" key="1">
    <citation type="submission" date="2017-12" db="EMBL/GenBank/DDBJ databases">
        <title>Genome Sequence of a Multidrug-Resistant Candida haemulonii Isolate from a Patient with Chronic Leg Ulcers in Israel.</title>
        <authorList>
            <person name="Chow N.A."/>
            <person name="Gade L."/>
            <person name="Batra D."/>
            <person name="Rowe L.A."/>
            <person name="Ben-Ami R."/>
            <person name="Loparev V.N."/>
            <person name="Litvintseva A.P."/>
        </authorList>
    </citation>
    <scope>NUCLEOTIDE SEQUENCE [LARGE SCALE GENOMIC DNA]</scope>
    <source>
        <strain evidence="11 12">B11899</strain>
    </source>
</reference>
<keyword evidence="8" id="KW-0333">Golgi apparatus</keyword>
<sequence>MSSLAKFAASRAGIGSIVAVVILLNIAIFSRSDSDFYTNASDGGLESSLEVLTSNEYTESLRKGLLEANKEMVLDKIKQDLSRSHKDQFMDDLRKEIKNEYEKDFIKQLKEKLDREFTKSYYTLREKHFDIFQDLEMKYYEENKEKLKNYEIFSAMDSVLGPKASPDLKEKVRAQLDDSMSRKNYFNFVLNDLIMKHAPSMGPLTKHERGNDLQGCSFVVNPVIYDENKLDIVRFENDRFQDFQTKHDAIVSQLRLLSTPPPHIFRGDGIVLSAGGAYFAGAMVAIAQIRETGSKLPIEVMINTAEEYDKDLCDTLKNTFNAQCVIIEDEIGPDMLKKLRLSKFQLKILGLLVTSFENVIALDADNMPLMNPDSLLSSPQYLDTKFLLWPDLWQRTVSPTYYDIARIVPGMPVRRHGIPNDEDAKDYFSRNPEIVHFHDREGLPNAVSTETGQMVFSKREHFRSLYLSLYYNVFGATHYWRMFYQGSPGDGDRDTFVPALHVFNEPYHVVDRATWLAGFNEKGGRFQETTIVQYDPVTSAGFLREWKRFLQKKNQDMRLTFDQNNDATRNLLKAFQEERGDEMPPLPEVMFLHVHRPKINPVLETDPEGYFDCFSQRNMGLPGRYEEHYGKRDWELRFNLISRWAACKGLGSPLWWKSVKRDQTKVCQQVSDYVKFLEKDSKDPNAHKFENIIVDF</sequence>
<dbReference type="Gene3D" id="3.90.550.10">
    <property type="entry name" value="Spore Coat Polysaccharide Biosynthesis Protein SpsA, Chain A"/>
    <property type="match status" value="1"/>
</dbReference>
<evidence type="ECO:0000256" key="6">
    <source>
        <dbReference type="ARBA" id="ARBA00022968"/>
    </source>
</evidence>
<proteinExistence type="inferred from homology"/>
<evidence type="ECO:0000256" key="9">
    <source>
        <dbReference type="ARBA" id="ARBA00023136"/>
    </source>
</evidence>
<dbReference type="SUPFAM" id="SSF53448">
    <property type="entry name" value="Nucleotide-diphospho-sugar transferases"/>
    <property type="match status" value="1"/>
</dbReference>
<dbReference type="PANTHER" id="PTHR31646">
    <property type="entry name" value="ALPHA-1,2-MANNOSYLTRANSFERASE MNN2"/>
    <property type="match status" value="1"/>
</dbReference>
<protein>
    <recommendedName>
        <fullName evidence="13">Alpha-1,2-mannosyltransferase</fullName>
    </recommendedName>
</protein>
<dbReference type="Pfam" id="PF11051">
    <property type="entry name" value="Mannosyl_trans3"/>
    <property type="match status" value="1"/>
</dbReference>
<dbReference type="OrthoDB" id="4484309at2759"/>
<evidence type="ECO:0000256" key="3">
    <source>
        <dbReference type="ARBA" id="ARBA00009105"/>
    </source>
</evidence>
<keyword evidence="6" id="KW-0735">Signal-anchor</keyword>
<comment type="subcellular location">
    <subcellularLocation>
        <location evidence="1">Golgi apparatus membrane</location>
        <topology evidence="1">Single-pass type II membrane protein</topology>
    </subcellularLocation>
</comment>
<evidence type="ECO:0000313" key="12">
    <source>
        <dbReference type="Proteomes" id="UP000244309"/>
    </source>
</evidence>
<dbReference type="GO" id="GO:0000026">
    <property type="term" value="F:alpha-1,2-mannosyltransferase activity"/>
    <property type="evidence" value="ECO:0007669"/>
    <property type="project" value="TreeGrafter"/>
</dbReference>
<evidence type="ECO:0000313" key="11">
    <source>
        <dbReference type="EMBL" id="PVH23718.1"/>
    </source>
</evidence>
<dbReference type="Proteomes" id="UP000244309">
    <property type="component" value="Unassembled WGS sequence"/>
</dbReference>
<dbReference type="AlphaFoldDB" id="A0A2V1B0N7"/>
<dbReference type="InterPro" id="IPR029044">
    <property type="entry name" value="Nucleotide-diphossugar_trans"/>
</dbReference>
<keyword evidence="5 10" id="KW-0812">Transmembrane</keyword>
<dbReference type="GeneID" id="37009341"/>
<feature type="transmembrane region" description="Helical" evidence="10">
    <location>
        <begin position="12"/>
        <end position="30"/>
    </location>
</feature>
<gene>
    <name evidence="11" type="ORF">CXQ85_004011</name>
</gene>
<dbReference type="PANTHER" id="PTHR31646:SF1">
    <property type="entry name" value="ALPHA-1,2-MANNOSYLTRANSFERASE MNN2"/>
    <property type="match status" value="1"/>
</dbReference>
<accession>A0A2V1B0N7</accession>
<evidence type="ECO:0000256" key="8">
    <source>
        <dbReference type="ARBA" id="ARBA00023034"/>
    </source>
</evidence>
<evidence type="ECO:0000256" key="10">
    <source>
        <dbReference type="SAM" id="Phobius"/>
    </source>
</evidence>
<dbReference type="InterPro" id="IPR022751">
    <property type="entry name" value="Alpha_mannosyltransferase"/>
</dbReference>
<dbReference type="RefSeq" id="XP_025344658.1">
    <property type="nucleotide sequence ID" value="XM_025487642.1"/>
</dbReference>
<comment type="similarity">
    <text evidence="3">Belongs to the MNN1/MNT family.</text>
</comment>
<dbReference type="GO" id="GO:0046354">
    <property type="term" value="P:mannan biosynthetic process"/>
    <property type="evidence" value="ECO:0007669"/>
    <property type="project" value="TreeGrafter"/>
</dbReference>
<dbReference type="STRING" id="45357.A0A2V1B0N7"/>